<sequence length="80" mass="9353">MKESKKCLEILKNLCGYIDNELTGKCCEEIEAHLRECPECRGELKKMESILSLCKKSRESLTKTEKKRLKENIFNSIEKE</sequence>
<proteinExistence type="predicted"/>
<protein>
    <recommendedName>
        <fullName evidence="1">Putative zinc-finger domain-containing protein</fullName>
    </recommendedName>
</protein>
<comment type="caution">
    <text evidence="2">The sequence shown here is derived from an EMBL/GenBank/DDBJ whole genome shotgun (WGS) entry which is preliminary data.</text>
</comment>
<evidence type="ECO:0000313" key="3">
    <source>
        <dbReference type="Proteomes" id="UP000264062"/>
    </source>
</evidence>
<dbReference type="Proteomes" id="UP000264062">
    <property type="component" value="Unassembled WGS sequence"/>
</dbReference>
<dbReference type="InterPro" id="IPR027383">
    <property type="entry name" value="Znf_put"/>
</dbReference>
<feature type="domain" description="Putative zinc-finger" evidence="1">
    <location>
        <begin position="7"/>
        <end position="41"/>
    </location>
</feature>
<evidence type="ECO:0000313" key="2">
    <source>
        <dbReference type="EMBL" id="HAV92383.1"/>
    </source>
</evidence>
<dbReference type="EMBL" id="DMZY01000125">
    <property type="protein sequence ID" value="HAV92383.1"/>
    <property type="molecule type" value="Genomic_DNA"/>
</dbReference>
<dbReference type="InterPro" id="IPR041916">
    <property type="entry name" value="Anti_sigma_zinc_sf"/>
</dbReference>
<reference evidence="2 3" key="1">
    <citation type="journal article" date="2018" name="Nat. Biotechnol.">
        <title>A standardized bacterial taxonomy based on genome phylogeny substantially revises the tree of life.</title>
        <authorList>
            <person name="Parks D.H."/>
            <person name="Chuvochina M."/>
            <person name="Waite D.W."/>
            <person name="Rinke C."/>
            <person name="Skarshewski A."/>
            <person name="Chaumeil P.A."/>
            <person name="Hugenholtz P."/>
        </authorList>
    </citation>
    <scope>NUCLEOTIDE SEQUENCE [LARGE SCALE GENOMIC DNA]</scope>
    <source>
        <strain evidence="2">UBA9956</strain>
    </source>
</reference>
<name>A0A350HA17_UNCW3</name>
<evidence type="ECO:0000259" key="1">
    <source>
        <dbReference type="Pfam" id="PF13490"/>
    </source>
</evidence>
<dbReference type="Gene3D" id="1.10.10.1320">
    <property type="entry name" value="Anti-sigma factor, zinc-finger domain"/>
    <property type="match status" value="1"/>
</dbReference>
<dbReference type="Pfam" id="PF13490">
    <property type="entry name" value="zf-HC2"/>
    <property type="match status" value="1"/>
</dbReference>
<accession>A0A350HA17</accession>
<gene>
    <name evidence="2" type="ORF">DCW38_04295</name>
</gene>
<organism evidence="2 3">
    <name type="scientific">candidate division WOR-3 bacterium</name>
    <dbReference type="NCBI Taxonomy" id="2052148"/>
    <lineage>
        <taxon>Bacteria</taxon>
        <taxon>Bacteria division WOR-3</taxon>
    </lineage>
</organism>
<dbReference type="AlphaFoldDB" id="A0A350HA17"/>